<dbReference type="InterPro" id="IPR032466">
    <property type="entry name" value="Metal_Hydrolase"/>
</dbReference>
<dbReference type="Proteomes" id="UP001445335">
    <property type="component" value="Unassembled WGS sequence"/>
</dbReference>
<proteinExistence type="predicted"/>
<name>A0AAW1SIN4_9CHLO</name>
<protein>
    <submittedName>
        <fullName evidence="2">Uncharacterized protein</fullName>
    </submittedName>
</protein>
<dbReference type="Gene3D" id="3.20.20.140">
    <property type="entry name" value="Metal-dependent hydrolases"/>
    <property type="match status" value="1"/>
</dbReference>
<gene>
    <name evidence="2" type="ORF">WJX81_001876</name>
</gene>
<keyword evidence="3" id="KW-1185">Reference proteome</keyword>
<evidence type="ECO:0000313" key="2">
    <source>
        <dbReference type="EMBL" id="KAK9846339.1"/>
    </source>
</evidence>
<sequence length="236" mass="25698">MADESTWKPMFFDAHCHLQDPRLSHCLDAVMSEARDHGVQKLAQGDADVVPNFGLHPWWVAGRSHDWLQRLRQRLVDVPHAGLGECGLEFGRRKGLAGHDAQLEAFRAQLQLGVELRRPVSVHCVAAVGALAEELRAVGGFEHGLVLHSWAGHAESTRQLAALPGVHFSLSGHTLRLAPRKLAPMLAQIPMDRLLLETDAPDGLPRLTGEDAAALLFVPEPPSSRASSSVDVALQM</sequence>
<dbReference type="InterPro" id="IPR001130">
    <property type="entry name" value="TatD-like"/>
</dbReference>
<comment type="caution">
    <text evidence="2">The sequence shown here is derived from an EMBL/GenBank/DDBJ whole genome shotgun (WGS) entry which is preliminary data.</text>
</comment>
<reference evidence="2 3" key="1">
    <citation type="journal article" date="2024" name="Nat. Commun.">
        <title>Phylogenomics reveals the evolutionary origins of lichenization in chlorophyte algae.</title>
        <authorList>
            <person name="Puginier C."/>
            <person name="Libourel C."/>
            <person name="Otte J."/>
            <person name="Skaloud P."/>
            <person name="Haon M."/>
            <person name="Grisel S."/>
            <person name="Petersen M."/>
            <person name="Berrin J.G."/>
            <person name="Delaux P.M."/>
            <person name="Dal Grande F."/>
            <person name="Keller J."/>
        </authorList>
    </citation>
    <scope>NUCLEOTIDE SEQUENCE [LARGE SCALE GENOMIC DNA]</scope>
    <source>
        <strain evidence="2 3">SAG 245.80</strain>
    </source>
</reference>
<dbReference type="AlphaFoldDB" id="A0AAW1SIN4"/>
<dbReference type="Pfam" id="PF01026">
    <property type="entry name" value="TatD_DNase"/>
    <property type="match status" value="1"/>
</dbReference>
<dbReference type="GO" id="GO:0016788">
    <property type="term" value="F:hydrolase activity, acting on ester bonds"/>
    <property type="evidence" value="ECO:0007669"/>
    <property type="project" value="InterPro"/>
</dbReference>
<feature type="binding site" evidence="1">
    <location>
        <position position="148"/>
    </location>
    <ligand>
        <name>a divalent metal cation</name>
        <dbReference type="ChEBI" id="CHEBI:60240"/>
        <label>2</label>
    </ligand>
</feature>
<dbReference type="GO" id="GO:0046872">
    <property type="term" value="F:metal ion binding"/>
    <property type="evidence" value="ECO:0007669"/>
    <property type="project" value="UniProtKB-KW"/>
</dbReference>
<evidence type="ECO:0000313" key="3">
    <source>
        <dbReference type="Proteomes" id="UP001445335"/>
    </source>
</evidence>
<dbReference type="SUPFAM" id="SSF51556">
    <property type="entry name" value="Metallo-dependent hydrolases"/>
    <property type="match status" value="1"/>
</dbReference>
<dbReference type="PANTHER" id="PTHR47176:SF1">
    <property type="entry name" value="OS04G0577500 PROTEIN"/>
    <property type="match status" value="1"/>
</dbReference>
<feature type="binding site" evidence="1">
    <location>
        <position position="15"/>
    </location>
    <ligand>
        <name>a divalent metal cation</name>
        <dbReference type="ChEBI" id="CHEBI:60240"/>
        <label>1</label>
    </ligand>
</feature>
<feature type="binding site" evidence="1">
    <location>
        <position position="85"/>
    </location>
    <ligand>
        <name>a divalent metal cation</name>
        <dbReference type="ChEBI" id="CHEBI:60240"/>
        <label>1</label>
    </ligand>
</feature>
<organism evidence="2 3">
    <name type="scientific">Elliptochloris bilobata</name>
    <dbReference type="NCBI Taxonomy" id="381761"/>
    <lineage>
        <taxon>Eukaryota</taxon>
        <taxon>Viridiplantae</taxon>
        <taxon>Chlorophyta</taxon>
        <taxon>core chlorophytes</taxon>
        <taxon>Trebouxiophyceae</taxon>
        <taxon>Trebouxiophyceae incertae sedis</taxon>
        <taxon>Elliptochloris clade</taxon>
        <taxon>Elliptochloris</taxon>
    </lineage>
</organism>
<feature type="binding site" evidence="1">
    <location>
        <position position="199"/>
    </location>
    <ligand>
        <name>a divalent metal cation</name>
        <dbReference type="ChEBI" id="CHEBI:60240"/>
        <label>1</label>
    </ligand>
</feature>
<feature type="binding site" evidence="1">
    <location>
        <position position="17"/>
    </location>
    <ligand>
        <name>a divalent metal cation</name>
        <dbReference type="ChEBI" id="CHEBI:60240"/>
        <label>1</label>
    </ligand>
</feature>
<dbReference type="EMBL" id="JALJOU010000001">
    <property type="protein sequence ID" value="KAK9846339.1"/>
    <property type="molecule type" value="Genomic_DNA"/>
</dbReference>
<evidence type="ECO:0000256" key="1">
    <source>
        <dbReference type="PIRSR" id="PIRSR005902-1"/>
    </source>
</evidence>
<keyword evidence="1" id="KW-0479">Metal-binding</keyword>
<accession>A0AAW1SIN4</accession>
<dbReference type="PANTHER" id="PTHR47176">
    <property type="entry name" value="OSJNBA0020J04.13 PROTEIN"/>
    <property type="match status" value="1"/>
</dbReference>
<feature type="binding site" evidence="1">
    <location>
        <position position="123"/>
    </location>
    <ligand>
        <name>a divalent metal cation</name>
        <dbReference type="ChEBI" id="CHEBI:60240"/>
        <label>2</label>
    </ligand>
</feature>
<dbReference type="PIRSF" id="PIRSF005902">
    <property type="entry name" value="DNase_TatD"/>
    <property type="match status" value="1"/>
</dbReference>